<dbReference type="PANTHER" id="PTHR12357:SF95">
    <property type="entry name" value="YTH DOMAIN-CONTAINING FAMILY PROTEIN"/>
    <property type="match status" value="1"/>
</dbReference>
<evidence type="ECO:0000259" key="3">
    <source>
        <dbReference type="PROSITE" id="PS50882"/>
    </source>
</evidence>
<accession>A0AAV0LYB3</accession>
<evidence type="ECO:0000313" key="4">
    <source>
        <dbReference type="EMBL" id="CAI0439493.1"/>
    </source>
</evidence>
<dbReference type="Proteomes" id="UP001154282">
    <property type="component" value="Unassembled WGS sequence"/>
</dbReference>
<feature type="compositionally biased region" description="Polar residues" evidence="2">
    <location>
        <begin position="549"/>
        <end position="559"/>
    </location>
</feature>
<dbReference type="GO" id="GO:0003729">
    <property type="term" value="F:mRNA binding"/>
    <property type="evidence" value="ECO:0007669"/>
    <property type="project" value="UniProtKB-UniRule"/>
</dbReference>
<feature type="compositionally biased region" description="Polar residues" evidence="2">
    <location>
        <begin position="193"/>
        <end position="216"/>
    </location>
</feature>
<dbReference type="AlphaFoldDB" id="A0AAV0LYB3"/>
<feature type="compositionally biased region" description="Basic and acidic residues" evidence="2">
    <location>
        <begin position="536"/>
        <end position="546"/>
    </location>
</feature>
<dbReference type="GO" id="GO:0005737">
    <property type="term" value="C:cytoplasm"/>
    <property type="evidence" value="ECO:0007669"/>
    <property type="project" value="TreeGrafter"/>
</dbReference>
<evidence type="ECO:0000256" key="2">
    <source>
        <dbReference type="SAM" id="MobiDB-lite"/>
    </source>
</evidence>
<evidence type="ECO:0000256" key="1">
    <source>
        <dbReference type="RuleBase" id="RU369095"/>
    </source>
</evidence>
<dbReference type="InterPro" id="IPR045168">
    <property type="entry name" value="YTH_prot"/>
</dbReference>
<comment type="caution">
    <text evidence="4">The sequence shown here is derived from an EMBL/GenBank/DDBJ whole genome shotgun (WGS) entry which is preliminary data.</text>
</comment>
<reference evidence="4" key="1">
    <citation type="submission" date="2022-08" db="EMBL/GenBank/DDBJ databases">
        <authorList>
            <person name="Gutierrez-Valencia J."/>
        </authorList>
    </citation>
    <scope>NUCLEOTIDE SEQUENCE</scope>
</reference>
<dbReference type="GO" id="GO:1990247">
    <property type="term" value="F:N6-methyladenosine-containing RNA reader activity"/>
    <property type="evidence" value="ECO:0007669"/>
    <property type="project" value="UniProtKB-UniRule"/>
</dbReference>
<sequence>KKFEDPYSLIKQTKNLSLNAEPIQVGLKSEPPSKLVEHDVGSGKDGKPSDSPVSIPNGATITSGIKGENGHDSNGKIDVYNPPTNGYGYYYPGYGGPYGQLDDQGFFQTDGSIAGMQSDNGSLVYFYPGYDPYATGAVLGVDGQTVGQQPYYSSTGYLHNPMSYGSEVMSCYPWDSTYMGNMPNGNAPYGNGLSKSNGLNSTQPNGNLGSKFSKATNAQPARPLNKVYVKHMLQVPPLGSDFSAGYFKGYPPVGKFSPFNGQKQAPFSPNGFVNYRQNGRMWNGNYRNKPRDRISKNGDFENATELACGPRASNRSTPLDPSTKKEDLEGTACADQYNLPDFEIEHANAKFYVIKSYNEDDIHKSIKYNVWASTPNGNRKLDEAFRSAQEKSSEASGTSCPIFLFFSVNGSGQFVGLAEMVGQVDFNKDMDFWQLSKWNGFFPVKWHVVKDIPNNQLRHIILENNENRPVTFSRDTQEILMKQGLEMLSIFKSYSPKSSLLEDFTFYETREKSVNAKKNSKATTGEAETLENGDIAEERAEDDTKTGKGANSPSSLADLTKNLSLNGCSLKENSVMKPIENGLPAAVVVAAAAP</sequence>
<feature type="non-terminal residue" evidence="4">
    <location>
        <position position="1"/>
    </location>
</feature>
<feature type="domain" description="YTH" evidence="3">
    <location>
        <begin position="349"/>
        <end position="491"/>
    </location>
</feature>
<dbReference type="EMBL" id="CAMGYJ010000006">
    <property type="protein sequence ID" value="CAI0439493.1"/>
    <property type="molecule type" value="Genomic_DNA"/>
</dbReference>
<feature type="region of interest" description="Disordered" evidence="2">
    <location>
        <begin position="191"/>
        <end position="216"/>
    </location>
</feature>
<name>A0AAV0LYB3_9ROSI</name>
<keyword evidence="5" id="KW-1185">Reference proteome</keyword>
<dbReference type="PANTHER" id="PTHR12357">
    <property type="entry name" value="YTH YT521-B HOMOLOGY DOMAIN-CONTAINING"/>
    <property type="match status" value="1"/>
</dbReference>
<dbReference type="GO" id="GO:0061157">
    <property type="term" value="P:mRNA destabilization"/>
    <property type="evidence" value="ECO:0007669"/>
    <property type="project" value="TreeGrafter"/>
</dbReference>
<evidence type="ECO:0000313" key="5">
    <source>
        <dbReference type="Proteomes" id="UP001154282"/>
    </source>
</evidence>
<dbReference type="Pfam" id="PF04146">
    <property type="entry name" value="YTH"/>
    <property type="match status" value="1"/>
</dbReference>
<organism evidence="4 5">
    <name type="scientific">Linum tenue</name>
    <dbReference type="NCBI Taxonomy" id="586396"/>
    <lineage>
        <taxon>Eukaryota</taxon>
        <taxon>Viridiplantae</taxon>
        <taxon>Streptophyta</taxon>
        <taxon>Embryophyta</taxon>
        <taxon>Tracheophyta</taxon>
        <taxon>Spermatophyta</taxon>
        <taxon>Magnoliopsida</taxon>
        <taxon>eudicotyledons</taxon>
        <taxon>Gunneridae</taxon>
        <taxon>Pentapetalae</taxon>
        <taxon>rosids</taxon>
        <taxon>fabids</taxon>
        <taxon>Malpighiales</taxon>
        <taxon>Linaceae</taxon>
        <taxon>Linum</taxon>
    </lineage>
</organism>
<gene>
    <name evidence="4" type="ORF">LITE_LOCUS26160</name>
</gene>
<protein>
    <recommendedName>
        <fullName evidence="1">YTH domain-containing family protein</fullName>
    </recommendedName>
</protein>
<comment type="function">
    <text evidence="1">Specifically recognizes and binds N6-methyladenosine (m6A)-containing RNAs, and regulates mRNA stability. M6A is a modification present at internal sites of mRNAs and some non-coding RNAs and plays a role in mRNA stability and processing.</text>
</comment>
<dbReference type="InterPro" id="IPR007275">
    <property type="entry name" value="YTH_domain"/>
</dbReference>
<dbReference type="Gene3D" id="3.10.590.10">
    <property type="entry name" value="ph1033 like domains"/>
    <property type="match status" value="1"/>
</dbReference>
<feature type="region of interest" description="Disordered" evidence="2">
    <location>
        <begin position="20"/>
        <end position="75"/>
    </location>
</feature>
<feature type="compositionally biased region" description="Polar residues" evidence="2">
    <location>
        <begin position="51"/>
        <end position="63"/>
    </location>
</feature>
<dbReference type="CDD" id="cd21134">
    <property type="entry name" value="YTH"/>
    <property type="match status" value="1"/>
</dbReference>
<keyword evidence="1" id="KW-0694">RNA-binding</keyword>
<feature type="region of interest" description="Disordered" evidence="2">
    <location>
        <begin position="515"/>
        <end position="559"/>
    </location>
</feature>
<dbReference type="PROSITE" id="PS50882">
    <property type="entry name" value="YTH"/>
    <property type="match status" value="1"/>
</dbReference>
<comment type="similarity">
    <text evidence="1">Belongs to the YTHDF family.</text>
</comment>
<proteinExistence type="inferred from homology"/>
<feature type="compositionally biased region" description="Basic and acidic residues" evidence="2">
    <location>
        <begin position="35"/>
        <end position="48"/>
    </location>
</feature>